<gene>
    <name evidence="2" type="ORF">A3A74_07920</name>
</gene>
<dbReference type="Pfam" id="PF18915">
    <property type="entry name" value="DUF5667"/>
    <property type="match status" value="1"/>
</dbReference>
<evidence type="ECO:0000313" key="2">
    <source>
        <dbReference type="EMBL" id="OGK42003.1"/>
    </source>
</evidence>
<evidence type="ECO:0000259" key="1">
    <source>
        <dbReference type="Pfam" id="PF18915"/>
    </source>
</evidence>
<comment type="caution">
    <text evidence="2">The sequence shown here is derived from an EMBL/GenBank/DDBJ whole genome shotgun (WGS) entry which is preliminary data.</text>
</comment>
<name>A0A1F7IF69_9BACT</name>
<organism evidence="2 3">
    <name type="scientific">Candidatus Roizmanbacteria bacterium RIFCSPLOWO2_01_FULL_35_13</name>
    <dbReference type="NCBI Taxonomy" id="1802055"/>
    <lineage>
        <taxon>Bacteria</taxon>
        <taxon>Candidatus Roizmaniibacteriota</taxon>
    </lineage>
</organism>
<accession>A0A1F7IF69</accession>
<proteinExistence type="predicted"/>
<dbReference type="InterPro" id="IPR043725">
    <property type="entry name" value="DUF5667"/>
</dbReference>
<reference evidence="2 3" key="1">
    <citation type="journal article" date="2016" name="Nat. Commun.">
        <title>Thousands of microbial genomes shed light on interconnected biogeochemical processes in an aquifer system.</title>
        <authorList>
            <person name="Anantharaman K."/>
            <person name="Brown C.T."/>
            <person name="Hug L.A."/>
            <person name="Sharon I."/>
            <person name="Castelle C.J."/>
            <person name="Probst A.J."/>
            <person name="Thomas B.C."/>
            <person name="Singh A."/>
            <person name="Wilkins M.J."/>
            <person name="Karaoz U."/>
            <person name="Brodie E.L."/>
            <person name="Williams K.H."/>
            <person name="Hubbard S.S."/>
            <person name="Banfield J.F."/>
        </authorList>
    </citation>
    <scope>NUCLEOTIDE SEQUENCE [LARGE SCALE GENOMIC DNA]</scope>
</reference>
<dbReference type="AlphaFoldDB" id="A0A1F7IF69"/>
<dbReference type="EMBL" id="MGAF01000013">
    <property type="protein sequence ID" value="OGK42003.1"/>
    <property type="molecule type" value="Genomic_DNA"/>
</dbReference>
<protein>
    <recommendedName>
        <fullName evidence="1">DUF5667 domain-containing protein</fullName>
    </recommendedName>
</protein>
<evidence type="ECO:0000313" key="3">
    <source>
        <dbReference type="Proteomes" id="UP000179270"/>
    </source>
</evidence>
<dbReference type="Proteomes" id="UP000179270">
    <property type="component" value="Unassembled WGS sequence"/>
</dbReference>
<feature type="domain" description="DUF5667" evidence="1">
    <location>
        <begin position="45"/>
        <end position="135"/>
    </location>
</feature>
<sequence length="179" mass="20450">MLKKTLTILFFLLFFLLIPPAFYFLQSQPISLSQEKVEYNLPYPGILPDHPLYPIKNIRDKILELTTRDSIKKAELYLLFSDKRVAMAANLTKNGKEKSAAATFTEAEEYFSKIPQLIENSKQQGVSASSEFIQRLRLSNFKHKEVGTSLLKDLSQGLSGEINKALNLNKQLKKKLEKL</sequence>